<dbReference type="AlphaFoldDB" id="A0A5N6TH32"/>
<dbReference type="Proteomes" id="UP000325780">
    <property type="component" value="Unassembled WGS sequence"/>
</dbReference>
<organism evidence="2 3">
    <name type="scientific">Aspergillus avenaceus</name>
    <dbReference type="NCBI Taxonomy" id="36643"/>
    <lineage>
        <taxon>Eukaryota</taxon>
        <taxon>Fungi</taxon>
        <taxon>Dikarya</taxon>
        <taxon>Ascomycota</taxon>
        <taxon>Pezizomycotina</taxon>
        <taxon>Eurotiomycetes</taxon>
        <taxon>Eurotiomycetidae</taxon>
        <taxon>Eurotiales</taxon>
        <taxon>Aspergillaceae</taxon>
        <taxon>Aspergillus</taxon>
        <taxon>Aspergillus subgen. Circumdati</taxon>
    </lineage>
</organism>
<proteinExistence type="predicted"/>
<sequence length="103" mass="11925">MIIPPRTTGTVEENGESEHAHAWKIVSAEVFCFVPLFPLLFFRVASIFLRIPTILIELLVNFIPILLISIPLLWLLLFWIPSFFLSFFLSFFFFPSSLQPGCY</sequence>
<gene>
    <name evidence="2" type="ORF">BDV25DRAFT_63553</name>
</gene>
<keyword evidence="3" id="KW-1185">Reference proteome</keyword>
<feature type="transmembrane region" description="Helical" evidence="1">
    <location>
        <begin position="73"/>
        <end position="94"/>
    </location>
</feature>
<evidence type="ECO:0000313" key="2">
    <source>
        <dbReference type="EMBL" id="KAE8145688.1"/>
    </source>
</evidence>
<keyword evidence="1" id="KW-0472">Membrane</keyword>
<accession>A0A5N6TH32</accession>
<evidence type="ECO:0000313" key="3">
    <source>
        <dbReference type="Proteomes" id="UP000325780"/>
    </source>
</evidence>
<feature type="transmembrane region" description="Helical" evidence="1">
    <location>
        <begin position="47"/>
        <end position="67"/>
    </location>
</feature>
<dbReference type="EMBL" id="ML742321">
    <property type="protein sequence ID" value="KAE8145688.1"/>
    <property type="molecule type" value="Genomic_DNA"/>
</dbReference>
<name>A0A5N6TH32_ASPAV</name>
<protein>
    <submittedName>
        <fullName evidence="2">Uncharacterized protein</fullName>
    </submittedName>
</protein>
<keyword evidence="1" id="KW-1133">Transmembrane helix</keyword>
<evidence type="ECO:0000256" key="1">
    <source>
        <dbReference type="SAM" id="Phobius"/>
    </source>
</evidence>
<keyword evidence="1" id="KW-0812">Transmembrane</keyword>
<reference evidence="2 3" key="1">
    <citation type="submission" date="2019-04" db="EMBL/GenBank/DDBJ databases">
        <title>Friends and foes A comparative genomics study of 23 Aspergillus species from section Flavi.</title>
        <authorList>
            <consortium name="DOE Joint Genome Institute"/>
            <person name="Kjaerbolling I."/>
            <person name="Vesth T."/>
            <person name="Frisvad J.C."/>
            <person name="Nybo J.L."/>
            <person name="Theobald S."/>
            <person name="Kildgaard S."/>
            <person name="Isbrandt T."/>
            <person name="Kuo A."/>
            <person name="Sato A."/>
            <person name="Lyhne E.K."/>
            <person name="Kogle M.E."/>
            <person name="Wiebenga A."/>
            <person name="Kun R.S."/>
            <person name="Lubbers R.J."/>
            <person name="Makela M.R."/>
            <person name="Barry K."/>
            <person name="Chovatia M."/>
            <person name="Clum A."/>
            <person name="Daum C."/>
            <person name="Haridas S."/>
            <person name="He G."/>
            <person name="LaButti K."/>
            <person name="Lipzen A."/>
            <person name="Mondo S."/>
            <person name="Riley R."/>
            <person name="Salamov A."/>
            <person name="Simmons B.A."/>
            <person name="Magnuson J.K."/>
            <person name="Henrissat B."/>
            <person name="Mortensen U.H."/>
            <person name="Larsen T.O."/>
            <person name="Devries R.P."/>
            <person name="Grigoriev I.V."/>
            <person name="Machida M."/>
            <person name="Baker S.E."/>
            <person name="Andersen M.R."/>
        </authorList>
    </citation>
    <scope>NUCLEOTIDE SEQUENCE [LARGE SCALE GENOMIC DNA]</scope>
    <source>
        <strain evidence="2 3">IBT 18842</strain>
    </source>
</reference>